<dbReference type="SUPFAM" id="SSF54427">
    <property type="entry name" value="NTF2-like"/>
    <property type="match status" value="1"/>
</dbReference>
<accession>A0ABZ1DZN9</accession>
<dbReference type="RefSeq" id="WP_406720561.1">
    <property type="nucleotide sequence ID" value="NZ_CP135443.1"/>
</dbReference>
<keyword evidence="3" id="KW-1185">Reference proteome</keyword>
<proteinExistence type="predicted"/>
<feature type="domain" description="SnoaL-like" evidence="1">
    <location>
        <begin position="13"/>
        <end position="121"/>
    </location>
</feature>
<sequence length="137" mass="14445">MNDAAQTAVEITQAFLGAIFSGAMETAMALTAPDAVFISTNPRSNSDNAMHGTFTGHDGAAAFFGGFGETLEPGDFEITAAFGDDNHAALYGTLAHTVRATGKPFVSDWALITSVEDGKLTLYHFYEDTEALAKAMK</sequence>
<organism evidence="2 3">
    <name type="scientific">Thioclava litoralis</name>
    <dbReference type="NCBI Taxonomy" id="3076557"/>
    <lineage>
        <taxon>Bacteria</taxon>
        <taxon>Pseudomonadati</taxon>
        <taxon>Pseudomonadota</taxon>
        <taxon>Alphaproteobacteria</taxon>
        <taxon>Rhodobacterales</taxon>
        <taxon>Paracoccaceae</taxon>
        <taxon>Thioclava</taxon>
    </lineage>
</organism>
<evidence type="ECO:0000313" key="3">
    <source>
        <dbReference type="Proteomes" id="UP001623290"/>
    </source>
</evidence>
<reference evidence="2 3" key="1">
    <citation type="submission" date="2023-09" db="EMBL/GenBank/DDBJ databases">
        <title>Thioclava shenzhenensis sp. nov., a multidrug resistant bacteria-antagonizing species isolated from coastal seawater.</title>
        <authorList>
            <person name="Long M."/>
        </authorList>
    </citation>
    <scope>NUCLEOTIDE SEQUENCE [LARGE SCALE GENOMIC DNA]</scope>
    <source>
        <strain evidence="2 3">FTW29</strain>
    </source>
</reference>
<evidence type="ECO:0000313" key="2">
    <source>
        <dbReference type="EMBL" id="WRY33194.1"/>
    </source>
</evidence>
<protein>
    <submittedName>
        <fullName evidence="2">Nuclear transport factor 2 family protein</fullName>
    </submittedName>
</protein>
<dbReference type="Pfam" id="PF12680">
    <property type="entry name" value="SnoaL_2"/>
    <property type="match status" value="1"/>
</dbReference>
<dbReference type="EMBL" id="CP135443">
    <property type="protein sequence ID" value="WRY33194.1"/>
    <property type="molecule type" value="Genomic_DNA"/>
</dbReference>
<dbReference type="InterPro" id="IPR032710">
    <property type="entry name" value="NTF2-like_dom_sf"/>
</dbReference>
<dbReference type="InterPro" id="IPR037401">
    <property type="entry name" value="SnoaL-like"/>
</dbReference>
<dbReference type="Gene3D" id="3.10.450.50">
    <property type="match status" value="1"/>
</dbReference>
<name>A0ABZ1DZN9_9RHOB</name>
<evidence type="ECO:0000259" key="1">
    <source>
        <dbReference type="Pfam" id="PF12680"/>
    </source>
</evidence>
<dbReference type="Proteomes" id="UP001623290">
    <property type="component" value="Chromosome"/>
</dbReference>
<gene>
    <name evidence="2" type="ORF">RPE78_10925</name>
</gene>